<evidence type="ECO:0000313" key="5">
    <source>
        <dbReference type="Proteomes" id="UP000319756"/>
    </source>
</evidence>
<dbReference type="InterPro" id="IPR036052">
    <property type="entry name" value="TrpB-like_PALP_sf"/>
</dbReference>
<dbReference type="Proteomes" id="UP000319756">
    <property type="component" value="Chromosome"/>
</dbReference>
<evidence type="ECO:0000313" key="4">
    <source>
        <dbReference type="EMBL" id="QDI92353.1"/>
    </source>
</evidence>
<dbReference type="KEGG" id="sale:EPH95_15105"/>
<proteinExistence type="predicted"/>
<dbReference type="InterPro" id="IPR010081">
    <property type="entry name" value="DiNH2opropionate_NH3_lyase"/>
</dbReference>
<dbReference type="GO" id="GO:0030170">
    <property type="term" value="F:pyridoxal phosphate binding"/>
    <property type="evidence" value="ECO:0007669"/>
    <property type="project" value="InterPro"/>
</dbReference>
<protein>
    <submittedName>
        <fullName evidence="4">Diaminopropionate ammonia-lyase</fullName>
        <ecNumber evidence="4">4.3.1.15</ecNumber>
    </submittedName>
</protein>
<feature type="domain" description="Tryptophan synthase beta chain-like PALP" evidence="3">
    <location>
        <begin position="24"/>
        <end position="332"/>
    </location>
</feature>
<name>A0A514LKM3_9BACI</name>
<keyword evidence="4" id="KW-0456">Lyase</keyword>
<dbReference type="RefSeq" id="WP_142090862.1">
    <property type="nucleotide sequence ID" value="NZ_CP035485.1"/>
</dbReference>
<dbReference type="GO" id="GO:1901605">
    <property type="term" value="P:alpha-amino acid metabolic process"/>
    <property type="evidence" value="ECO:0007669"/>
    <property type="project" value="UniProtKB-ARBA"/>
</dbReference>
<dbReference type="GO" id="GO:0008838">
    <property type="term" value="F:diaminopropionate ammonia-lyase activity"/>
    <property type="evidence" value="ECO:0007669"/>
    <property type="project" value="UniProtKB-EC"/>
</dbReference>
<dbReference type="AlphaFoldDB" id="A0A514LKM3"/>
<dbReference type="PANTHER" id="PTHR42937:SF1">
    <property type="entry name" value="DIAMINOPROPIONATE AMMONIA-LYASE"/>
    <property type="match status" value="1"/>
</dbReference>
<dbReference type="NCBIfam" id="NF006058">
    <property type="entry name" value="PRK08206.1"/>
    <property type="match status" value="1"/>
</dbReference>
<evidence type="ECO:0000259" key="3">
    <source>
        <dbReference type="Pfam" id="PF00291"/>
    </source>
</evidence>
<reference evidence="5" key="1">
    <citation type="submission" date="2019-01" db="EMBL/GenBank/DDBJ databases">
        <title>Genomic analysis of Salicibibacter sp. NKC3-5.</title>
        <authorList>
            <person name="Oh Y.J."/>
        </authorList>
    </citation>
    <scope>NUCLEOTIDE SEQUENCE [LARGE SCALE GENOMIC DNA]</scope>
    <source>
        <strain evidence="5">NKC3-5</strain>
    </source>
</reference>
<dbReference type="OrthoDB" id="34584at2"/>
<dbReference type="SUPFAM" id="SSF53686">
    <property type="entry name" value="Tryptophan synthase beta subunit-like PLP-dependent enzymes"/>
    <property type="match status" value="1"/>
</dbReference>
<evidence type="ECO:0000256" key="2">
    <source>
        <dbReference type="ARBA" id="ARBA00022898"/>
    </source>
</evidence>
<gene>
    <name evidence="4" type="ORF">EPH95_15105</name>
</gene>
<accession>A0A514LKM3</accession>
<organism evidence="4 5">
    <name type="scientific">Salicibibacter halophilus</name>
    <dbReference type="NCBI Taxonomy" id="2502791"/>
    <lineage>
        <taxon>Bacteria</taxon>
        <taxon>Bacillati</taxon>
        <taxon>Bacillota</taxon>
        <taxon>Bacilli</taxon>
        <taxon>Bacillales</taxon>
        <taxon>Bacillaceae</taxon>
        <taxon>Salicibibacter</taxon>
    </lineage>
</organism>
<keyword evidence="5" id="KW-1185">Reference proteome</keyword>
<comment type="cofactor">
    <cofactor evidence="1">
        <name>pyridoxal 5'-phosphate</name>
        <dbReference type="ChEBI" id="CHEBI:597326"/>
    </cofactor>
</comment>
<dbReference type="EC" id="4.3.1.15" evidence="4"/>
<dbReference type="EMBL" id="CP035485">
    <property type="protein sequence ID" value="QDI92353.1"/>
    <property type="molecule type" value="Genomic_DNA"/>
</dbReference>
<dbReference type="Pfam" id="PF00291">
    <property type="entry name" value="PALP"/>
    <property type="match status" value="1"/>
</dbReference>
<dbReference type="InterPro" id="IPR001926">
    <property type="entry name" value="TrpB-like_PALP"/>
</dbReference>
<dbReference type="NCBIfam" id="TIGR01747">
    <property type="entry name" value="diampropi_NH3ly"/>
    <property type="match status" value="1"/>
</dbReference>
<evidence type="ECO:0000256" key="1">
    <source>
        <dbReference type="ARBA" id="ARBA00001933"/>
    </source>
</evidence>
<sequence>MCILFDAYEEAMYRAAAFHKSVPGYAATPLYEMEALAYNLGIGGLVVKDEGVRFEQGSFKVLGSTFALAAHFFEKVADGTLDFSSVKNIVQQRPPRIFATATDGNHGRGLAWTAKLFNQHAKVYLPKGASRKRLEIVQALGAEAEITDRNYDCSVQFVKDRAAEEDWIVAQDTAWEGYTTFPSRIMQGYLTIVAEVLEQIQEKRKPTHLILQAGVGSFAGAIAGLCKQIFGDEITIVIVEPAKADCLYQSALAEDGQARKTSGDLTSDMKGLACGEVNPLAWDILKTIADVFVTCPDSVAVKGMHLLGQSMENDPKIVAGEAGAVSLGLLNEISKNEAFAALKEYIGLNGDAQVLLVNTESKT</sequence>
<dbReference type="Gene3D" id="3.40.50.1100">
    <property type="match status" value="2"/>
</dbReference>
<keyword evidence="2" id="KW-0663">Pyridoxal phosphate</keyword>
<dbReference type="PANTHER" id="PTHR42937">
    <property type="match status" value="1"/>
</dbReference>